<evidence type="ECO:0000313" key="3">
    <source>
        <dbReference type="Proteomes" id="UP001500791"/>
    </source>
</evidence>
<comment type="caution">
    <text evidence="2">The sequence shown here is derived from an EMBL/GenBank/DDBJ whole genome shotgun (WGS) entry which is preliminary data.</text>
</comment>
<proteinExistence type="predicted"/>
<organism evidence="2 3">
    <name type="scientific">Brevundimonas terrae</name>
    <dbReference type="NCBI Taxonomy" id="363631"/>
    <lineage>
        <taxon>Bacteria</taxon>
        <taxon>Pseudomonadati</taxon>
        <taxon>Pseudomonadota</taxon>
        <taxon>Alphaproteobacteria</taxon>
        <taxon>Caulobacterales</taxon>
        <taxon>Caulobacteraceae</taxon>
        <taxon>Brevundimonas</taxon>
    </lineage>
</organism>
<name>A0ABP3I6H5_9CAUL</name>
<reference evidence="3" key="1">
    <citation type="journal article" date="2019" name="Int. J. Syst. Evol. Microbiol.">
        <title>The Global Catalogue of Microorganisms (GCM) 10K type strain sequencing project: providing services to taxonomists for standard genome sequencing and annotation.</title>
        <authorList>
            <consortium name="The Broad Institute Genomics Platform"/>
            <consortium name="The Broad Institute Genome Sequencing Center for Infectious Disease"/>
            <person name="Wu L."/>
            <person name="Ma J."/>
        </authorList>
    </citation>
    <scope>NUCLEOTIDE SEQUENCE [LARGE SCALE GENOMIC DNA]</scope>
    <source>
        <strain evidence="3">JCM 13476</strain>
    </source>
</reference>
<evidence type="ECO:0000313" key="2">
    <source>
        <dbReference type="EMBL" id="GAA0391145.1"/>
    </source>
</evidence>
<dbReference type="InterPro" id="IPR009579">
    <property type="entry name" value="DUF1192"/>
</dbReference>
<protein>
    <recommendedName>
        <fullName evidence="4">DUF1192 domain-containing protein</fullName>
    </recommendedName>
</protein>
<dbReference type="RefSeq" id="WP_208380661.1">
    <property type="nucleotide sequence ID" value="NZ_BAAAEJ010000007.1"/>
</dbReference>
<dbReference type="Proteomes" id="UP001500791">
    <property type="component" value="Unassembled WGS sequence"/>
</dbReference>
<sequence>MSFEDLENNPAGGDSLHALIREDLDPYSVGDLETRIAALEAEIARIKSAIASKSSQRNAADALFKF</sequence>
<dbReference type="EMBL" id="BAAAEJ010000007">
    <property type="protein sequence ID" value="GAA0391145.1"/>
    <property type="molecule type" value="Genomic_DNA"/>
</dbReference>
<keyword evidence="1" id="KW-0175">Coiled coil</keyword>
<evidence type="ECO:0000256" key="1">
    <source>
        <dbReference type="SAM" id="Coils"/>
    </source>
</evidence>
<feature type="coiled-coil region" evidence="1">
    <location>
        <begin position="29"/>
        <end position="56"/>
    </location>
</feature>
<dbReference type="Pfam" id="PF06698">
    <property type="entry name" value="DUF1192"/>
    <property type="match status" value="1"/>
</dbReference>
<accession>A0ABP3I6H5</accession>
<keyword evidence="3" id="KW-1185">Reference proteome</keyword>
<evidence type="ECO:0008006" key="4">
    <source>
        <dbReference type="Google" id="ProtNLM"/>
    </source>
</evidence>
<gene>
    <name evidence="2" type="ORF">GCM10009093_17230</name>
</gene>